<gene>
    <name evidence="1" type="ORF">CCZ37_14735</name>
</gene>
<organism evidence="1 2">
    <name type="scientific">Vibrio qinghaiensis</name>
    <dbReference type="NCBI Taxonomy" id="2025808"/>
    <lineage>
        <taxon>Bacteria</taxon>
        <taxon>Pseudomonadati</taxon>
        <taxon>Pseudomonadota</taxon>
        <taxon>Gammaproteobacteria</taxon>
        <taxon>Vibrionales</taxon>
        <taxon>Vibrionaceae</taxon>
        <taxon>Vibrio</taxon>
    </lineage>
</organism>
<dbReference type="PANTHER" id="PTHR40940:SF1">
    <property type="entry name" value="PROTEIN BATD"/>
    <property type="match status" value="1"/>
</dbReference>
<dbReference type="InterPro" id="IPR025738">
    <property type="entry name" value="BatD"/>
</dbReference>
<dbReference type="AlphaFoldDB" id="A0A223N248"/>
<accession>A0A223N248</accession>
<keyword evidence="2" id="KW-1185">Reference proteome</keyword>
<dbReference type="KEGG" id="vqi:CCZ37_14735"/>
<dbReference type="Proteomes" id="UP000215148">
    <property type="component" value="Chromosome 2"/>
</dbReference>
<protein>
    <submittedName>
        <fullName evidence="1">Aerotolerance protein BatD</fullName>
    </submittedName>
</protein>
<dbReference type="PANTHER" id="PTHR40940">
    <property type="entry name" value="PROTEIN BATD-RELATED"/>
    <property type="match status" value="1"/>
</dbReference>
<reference evidence="1 2" key="1">
    <citation type="submission" date="2017-08" db="EMBL/GenBank/DDBJ databases">
        <title>The Vibrio qinghaiensis sp.-Q67 is a luminous bacteria isolated firstly from Qinghai lake, Qinghai province, China, which has been proved to be very sensitive to detect environmental and food pollutants. Therefore, complete genome analysis of V. qinghaiensis sp.-Q67 highlights the potential application of this strain on detection of hazards in the contaminated environments.</title>
        <authorList>
            <person name="Gong L."/>
        </authorList>
    </citation>
    <scope>NUCLEOTIDE SEQUENCE [LARGE SCALE GENOMIC DNA]</scope>
    <source>
        <strain evidence="1 2">Q67</strain>
    </source>
</reference>
<sequence>MVSMKSIKRSFWAAIISLVSVALLSSAANAAALYASVSKNKVAKNEVFQLRIVADEKVSTDAIDFKVLEGDFFLGRPSFGTSVNIINGDRSTRSEWNVSLAANKLGILTIPSFSVNGATTQPIAIQVIADGEAPKQSDLVEIQADLERSKLYPSESTFLNARLIIKADPRRLQNPQITPPAVQGLELTTEGEANQYQSLLDGVEVTVVDQKFRVTAQEAGTFTLSGPAFKAGLIYGNNQTGSTRLLQVDIPAKTFSLTVLPKPDSYQGTWLPTPKLTLNQTWRDATGQIITAESFKTKVGESLTREWILTVKGLTQTQLPNLSVQYPGSIRLYAEKPQFKSLENGDVQMTLKQVLIPKTVGKVELADLTVSWWDTKNESQQSAQAKGLTLEVSPGELLNPSTSVLTPPTVPTVTVKDAGYWPYFTAFFALLWMATMVVAWSFRNAPQTATQETDAHHQPLEGHPYQQLKEAVQSQDGAKISYYFTLWRDSVVLSDEEKTALDAQVNQQLKTLYAPQKSDWDGSALSSMIDAIQKKQTKRQHKKLESLAKL</sequence>
<evidence type="ECO:0000313" key="2">
    <source>
        <dbReference type="Proteomes" id="UP000215148"/>
    </source>
</evidence>
<dbReference type="Pfam" id="PF13584">
    <property type="entry name" value="BatD"/>
    <property type="match status" value="1"/>
</dbReference>
<proteinExistence type="predicted"/>
<name>A0A223N248_9VIBR</name>
<dbReference type="EMBL" id="CP022742">
    <property type="protein sequence ID" value="ASU23838.1"/>
    <property type="molecule type" value="Genomic_DNA"/>
</dbReference>
<dbReference type="RefSeq" id="WP_094501193.1">
    <property type="nucleotide sequence ID" value="NZ_CAWNHI010000002.1"/>
</dbReference>
<evidence type="ECO:0000313" key="1">
    <source>
        <dbReference type="EMBL" id="ASU23838.1"/>
    </source>
</evidence>